<reference evidence="1 2" key="1">
    <citation type="submission" date="2018-11" db="EMBL/GenBank/DDBJ databases">
        <authorList>
            <consortium name="Pathogen Informatics"/>
        </authorList>
    </citation>
    <scope>NUCLEOTIDE SEQUENCE [LARGE SCALE GENOMIC DNA]</scope>
    <source>
        <strain>Denwood</strain>
        <strain evidence="2">Zambia</strain>
    </source>
</reference>
<accession>A0A183PBK6</accession>
<evidence type="ECO:0000313" key="2">
    <source>
        <dbReference type="Proteomes" id="UP000269396"/>
    </source>
</evidence>
<evidence type="ECO:0000313" key="1">
    <source>
        <dbReference type="EMBL" id="VDP59126.1"/>
    </source>
</evidence>
<keyword evidence="2" id="KW-1185">Reference proteome</keyword>
<dbReference type="Proteomes" id="UP000269396">
    <property type="component" value="Unassembled WGS sequence"/>
</dbReference>
<protein>
    <submittedName>
        <fullName evidence="1">Uncharacterized protein</fullName>
    </submittedName>
</protein>
<organism evidence="1 2">
    <name type="scientific">Schistosoma mattheei</name>
    <dbReference type="NCBI Taxonomy" id="31246"/>
    <lineage>
        <taxon>Eukaryota</taxon>
        <taxon>Metazoa</taxon>
        <taxon>Spiralia</taxon>
        <taxon>Lophotrochozoa</taxon>
        <taxon>Platyhelminthes</taxon>
        <taxon>Trematoda</taxon>
        <taxon>Digenea</taxon>
        <taxon>Strigeidida</taxon>
        <taxon>Schistosomatoidea</taxon>
        <taxon>Schistosomatidae</taxon>
        <taxon>Schistosoma</taxon>
    </lineage>
</organism>
<name>A0A183PBK6_9TREM</name>
<gene>
    <name evidence="1" type="ORF">SMTD_LOCUS11742</name>
</gene>
<dbReference type="EMBL" id="UZAL01031756">
    <property type="protein sequence ID" value="VDP59126.1"/>
    <property type="molecule type" value="Genomic_DNA"/>
</dbReference>
<sequence length="440" mass="50526">MEPVMELFDIHSDFDAFEDYFERFEIWAMTKEDDEDVNIVAHFLTFIGKEAYSLLKTLALPEMPISLSYTTLKDLLLDYVNYTNFECDKGERFRKTIHEDIKNSATLLRMAFPNDSHISDEIPCKSEENMLSEHNYDRKPDVVLMDADFSNDPLLCNDILNKFEETISEESNLDVVSNIICPHNAFVSCGKLVQCEAQVLNELDFDYNLDDFISTAVYPYHKNTSNILMISLQNRHADCIQFQDPDESVPFSVVHSNTNQHILNNTEFLSNTMTGLCINAPIVRPFTVAEASVTLRILLKDELAVDVMACSQTDTNKLNILDSHLYEDGESSFEYSVEFEAVKEHDELEKSIKDSLSSKAVIISAKILFQIERASINYKFGEKIMNNKIANNVCIMLCNQLMTKVWFTLGIRSFQAIVWTRCNAKEIRDFCKLTNLLLEQ</sequence>
<proteinExistence type="predicted"/>
<dbReference type="AlphaFoldDB" id="A0A183PBK6"/>